<keyword evidence="3" id="KW-1185">Reference proteome</keyword>
<organism evidence="2 3">
    <name type="scientific">Periconia digitata</name>
    <dbReference type="NCBI Taxonomy" id="1303443"/>
    <lineage>
        <taxon>Eukaryota</taxon>
        <taxon>Fungi</taxon>
        <taxon>Dikarya</taxon>
        <taxon>Ascomycota</taxon>
        <taxon>Pezizomycotina</taxon>
        <taxon>Dothideomycetes</taxon>
        <taxon>Pleosporomycetidae</taxon>
        <taxon>Pleosporales</taxon>
        <taxon>Massarineae</taxon>
        <taxon>Periconiaceae</taxon>
        <taxon>Periconia</taxon>
    </lineage>
</organism>
<feature type="compositionally biased region" description="Basic residues" evidence="1">
    <location>
        <begin position="1"/>
        <end position="14"/>
    </location>
</feature>
<dbReference type="AlphaFoldDB" id="A0A9W4XZ52"/>
<accession>A0A9W4XZ52</accession>
<comment type="caution">
    <text evidence="2">The sequence shown here is derived from an EMBL/GenBank/DDBJ whole genome shotgun (WGS) entry which is preliminary data.</text>
</comment>
<dbReference type="EMBL" id="CAOQHR010000011">
    <property type="protein sequence ID" value="CAI6341392.1"/>
    <property type="molecule type" value="Genomic_DNA"/>
</dbReference>
<evidence type="ECO:0000313" key="2">
    <source>
        <dbReference type="EMBL" id="CAI6341392.1"/>
    </source>
</evidence>
<gene>
    <name evidence="2" type="ORF">PDIGIT_LOCUS14589</name>
</gene>
<reference evidence="2" key="1">
    <citation type="submission" date="2023-01" db="EMBL/GenBank/DDBJ databases">
        <authorList>
            <person name="Van Ghelder C."/>
            <person name="Rancurel C."/>
        </authorList>
    </citation>
    <scope>NUCLEOTIDE SEQUENCE</scope>
    <source>
        <strain evidence="2">CNCM I-4278</strain>
    </source>
</reference>
<proteinExistence type="predicted"/>
<feature type="region of interest" description="Disordered" evidence="1">
    <location>
        <begin position="1"/>
        <end position="25"/>
    </location>
</feature>
<dbReference type="PANTHER" id="PTHR37540:SF5">
    <property type="entry name" value="TRANSCRIPTION FACTOR DOMAIN-CONTAINING PROTEIN"/>
    <property type="match status" value="1"/>
</dbReference>
<dbReference type="InterPro" id="IPR021858">
    <property type="entry name" value="Fun_TF"/>
</dbReference>
<dbReference type="PANTHER" id="PTHR37540">
    <property type="entry name" value="TRANSCRIPTION FACTOR (ACR-2), PUTATIVE-RELATED-RELATED"/>
    <property type="match status" value="1"/>
</dbReference>
<name>A0A9W4XZ52_9PLEO</name>
<protein>
    <submittedName>
        <fullName evidence="2">Uncharacterized protein</fullName>
    </submittedName>
</protein>
<evidence type="ECO:0000313" key="3">
    <source>
        <dbReference type="Proteomes" id="UP001152607"/>
    </source>
</evidence>
<evidence type="ECO:0000256" key="1">
    <source>
        <dbReference type="SAM" id="MobiDB-lite"/>
    </source>
</evidence>
<sequence>MRGKNKGRSLKKSPKSAPVDSPSVLSSTPVADGLRAQCLSSEFVVPRPICSEMVTLPFADTAEPSMIADMISFISMSSRAMYQLDDCIMIDIGGMLDAWFAPLLTDAAFFNGVCMTVGAYLRESLGRRHSSETQQADHIHYAKTIRMLQARITSEDDEIRLSDTTIMTVLCMLGHAYTSGDLVTAEKHCHGLLKLVSMRGVKSLLRNTRLCVEIIRCDLYTANDSMSTPILLTLKNIPWPLRSYDIPMQQMSLTALCQRFDPELAAIWVAMAGFSAQVNAASHDAGPRISEEHFLESMTSIMYRLLLRRYPIGSIDEAFRLGLIAFSSPVFLHWNRVELPDEKFIAAYRHAIMSLRLKSTNIEPHELVWLLMVAAVSKAHELKSLEWLIPWLKIILETCYVQTWYDLKSMLHRVMWIDLVYDSVAQDMFDTVMKREAGDLRS</sequence>
<dbReference type="OrthoDB" id="4158087at2759"/>
<dbReference type="Pfam" id="PF11951">
    <property type="entry name" value="Fungal_trans_2"/>
    <property type="match status" value="1"/>
</dbReference>
<dbReference type="Proteomes" id="UP001152607">
    <property type="component" value="Unassembled WGS sequence"/>
</dbReference>